<dbReference type="AlphaFoldDB" id="A0A0X3Y311"/>
<dbReference type="GO" id="GO:0006310">
    <property type="term" value="P:DNA recombination"/>
    <property type="evidence" value="ECO:0007669"/>
    <property type="project" value="UniProtKB-KW"/>
</dbReference>
<dbReference type="InterPro" id="IPR010998">
    <property type="entry name" value="Integrase_recombinase_N"/>
</dbReference>
<name>A0A0X3Y311_FUSNC</name>
<proteinExistence type="inferred from homology"/>
<dbReference type="Gene3D" id="1.10.443.10">
    <property type="entry name" value="Intergrase catalytic core"/>
    <property type="match status" value="1"/>
</dbReference>
<keyword evidence="3 5" id="KW-0238">DNA-binding</keyword>
<evidence type="ECO:0000259" key="6">
    <source>
        <dbReference type="PROSITE" id="PS51898"/>
    </source>
</evidence>
<comment type="similarity">
    <text evidence="1">Belongs to the 'phage' integrase family.</text>
</comment>
<protein>
    <submittedName>
        <fullName evidence="8">Integrase</fullName>
    </submittedName>
</protein>
<keyword evidence="2" id="KW-0229">DNA integration</keyword>
<dbReference type="Gene3D" id="1.10.150.130">
    <property type="match status" value="1"/>
</dbReference>
<dbReference type="OrthoDB" id="9785687at2"/>
<dbReference type="InterPro" id="IPR050090">
    <property type="entry name" value="Tyrosine_recombinase_XerCD"/>
</dbReference>
<dbReference type="SUPFAM" id="SSF56349">
    <property type="entry name" value="DNA breaking-rejoining enzymes"/>
    <property type="match status" value="1"/>
</dbReference>
<dbReference type="PROSITE" id="PS51898">
    <property type="entry name" value="TYR_RECOMBINASE"/>
    <property type="match status" value="1"/>
</dbReference>
<dbReference type="Proteomes" id="UP000054800">
    <property type="component" value="Unassembled WGS sequence"/>
</dbReference>
<dbReference type="InterPro" id="IPR011010">
    <property type="entry name" value="DNA_brk_join_enz"/>
</dbReference>
<evidence type="ECO:0000256" key="3">
    <source>
        <dbReference type="ARBA" id="ARBA00023125"/>
    </source>
</evidence>
<dbReference type="GO" id="GO:0003677">
    <property type="term" value="F:DNA binding"/>
    <property type="evidence" value="ECO:0007669"/>
    <property type="project" value="UniProtKB-UniRule"/>
</dbReference>
<evidence type="ECO:0000256" key="1">
    <source>
        <dbReference type="ARBA" id="ARBA00008857"/>
    </source>
</evidence>
<reference evidence="8 9" key="1">
    <citation type="submission" date="2015-10" db="EMBL/GenBank/DDBJ databases">
        <authorList>
            <person name="Gilbert D.G."/>
        </authorList>
    </citation>
    <scope>NUCLEOTIDE SEQUENCE [LARGE SCALE GENOMIC DNA]</scope>
    <source>
        <strain evidence="8 9">ChDC F311</strain>
    </source>
</reference>
<evidence type="ECO:0000256" key="4">
    <source>
        <dbReference type="ARBA" id="ARBA00023172"/>
    </source>
</evidence>
<evidence type="ECO:0000256" key="5">
    <source>
        <dbReference type="PROSITE-ProRule" id="PRU01248"/>
    </source>
</evidence>
<feature type="domain" description="Tyr recombinase" evidence="6">
    <location>
        <begin position="166"/>
        <end position="353"/>
    </location>
</feature>
<dbReference type="PROSITE" id="PS51900">
    <property type="entry name" value="CB"/>
    <property type="match status" value="1"/>
</dbReference>
<dbReference type="PANTHER" id="PTHR30349">
    <property type="entry name" value="PHAGE INTEGRASE-RELATED"/>
    <property type="match status" value="1"/>
</dbReference>
<dbReference type="CDD" id="cd01189">
    <property type="entry name" value="INT_ICEBs1_C_like"/>
    <property type="match status" value="1"/>
</dbReference>
<feature type="domain" description="Core-binding (CB)" evidence="7">
    <location>
        <begin position="55"/>
        <end position="144"/>
    </location>
</feature>
<sequence>MPAYKEDNNTWTCRFYVTDYKGERKQKKRRGFATKREAQEFEREFLAKSNLNLDMSFRSLYDLYMEDMKHRLKQHTFISKEYIINLKILPFFKKLSIDKISPVVIRKWQNELINSKNPKTNKKYAPTYIKTINNQLSAMMNYAVKFYGLKENPCHKAGSIGKKNADEMKIWEPPEFERFINLLVHKPISYTGFQILFNCGLRIGELLALTVKDINLKNKTLKIDKSYQRLRKKDVVTDPKTPRANRIIDMSDKLVSIVEEYIQKLYYPTDDTRLFPTTKSTFEHDIKTYSAKAGLEKIRLQDLRHSHASFLINNNVNILAVSKRLGHEKVETTLNIYAHLFRESHDFMISVLNK</sequence>
<comment type="caution">
    <text evidence="8">The sequence shown here is derived from an EMBL/GenBank/DDBJ whole genome shotgun (WGS) entry which is preliminary data.</text>
</comment>
<dbReference type="InterPro" id="IPR013762">
    <property type="entry name" value="Integrase-like_cat_sf"/>
</dbReference>
<evidence type="ECO:0000259" key="7">
    <source>
        <dbReference type="PROSITE" id="PS51900"/>
    </source>
</evidence>
<dbReference type="GO" id="GO:0015074">
    <property type="term" value="P:DNA integration"/>
    <property type="evidence" value="ECO:0007669"/>
    <property type="project" value="UniProtKB-KW"/>
</dbReference>
<dbReference type="Pfam" id="PF14657">
    <property type="entry name" value="Arm-DNA-bind_4"/>
    <property type="match status" value="1"/>
</dbReference>
<dbReference type="InterPro" id="IPR028259">
    <property type="entry name" value="AP2-like_int_N"/>
</dbReference>
<dbReference type="InterPro" id="IPR004107">
    <property type="entry name" value="Integrase_SAM-like_N"/>
</dbReference>
<evidence type="ECO:0000313" key="8">
    <source>
        <dbReference type="EMBL" id="KUL99362.1"/>
    </source>
</evidence>
<evidence type="ECO:0000256" key="2">
    <source>
        <dbReference type="ARBA" id="ARBA00022908"/>
    </source>
</evidence>
<keyword evidence="4" id="KW-0233">DNA recombination</keyword>
<gene>
    <name evidence="8" type="ORF">RO03_07545</name>
</gene>
<dbReference type="Pfam" id="PF14659">
    <property type="entry name" value="Phage_int_SAM_3"/>
    <property type="match status" value="1"/>
</dbReference>
<dbReference type="EMBL" id="LMVH01000001">
    <property type="protein sequence ID" value="KUL99362.1"/>
    <property type="molecule type" value="Genomic_DNA"/>
</dbReference>
<dbReference type="InterPro" id="IPR002104">
    <property type="entry name" value="Integrase_catalytic"/>
</dbReference>
<accession>A0A0X3Y311</accession>
<dbReference type="InterPro" id="IPR044068">
    <property type="entry name" value="CB"/>
</dbReference>
<organism evidence="8 9">
    <name type="scientific">Fusobacterium nucleatum subsp. nucleatum</name>
    <dbReference type="NCBI Taxonomy" id="76856"/>
    <lineage>
        <taxon>Bacteria</taxon>
        <taxon>Fusobacteriati</taxon>
        <taxon>Fusobacteriota</taxon>
        <taxon>Fusobacteriia</taxon>
        <taxon>Fusobacteriales</taxon>
        <taxon>Fusobacteriaceae</taxon>
        <taxon>Fusobacterium</taxon>
    </lineage>
</organism>
<dbReference type="RefSeq" id="WP_059222896.1">
    <property type="nucleotide sequence ID" value="NZ_LMVH01000001.1"/>
</dbReference>
<evidence type="ECO:0000313" key="9">
    <source>
        <dbReference type="Proteomes" id="UP000054800"/>
    </source>
</evidence>
<dbReference type="PANTHER" id="PTHR30349:SF64">
    <property type="entry name" value="PROPHAGE INTEGRASE INTD-RELATED"/>
    <property type="match status" value="1"/>
</dbReference>
<dbReference type="Pfam" id="PF00589">
    <property type="entry name" value="Phage_integrase"/>
    <property type="match status" value="1"/>
</dbReference>